<dbReference type="PROSITE" id="PS50878">
    <property type="entry name" value="RT_POL"/>
    <property type="match status" value="1"/>
</dbReference>
<evidence type="ECO:0000259" key="1">
    <source>
        <dbReference type="PROSITE" id="PS50878"/>
    </source>
</evidence>
<dbReference type="InterPro" id="IPR000477">
    <property type="entry name" value="RT_dom"/>
</dbReference>
<reference evidence="2 3" key="1">
    <citation type="submission" date="2020-08" db="EMBL/GenBank/DDBJ databases">
        <title>Exploring microbial biodiversity for novel pathways involved in the catabolism of aromatic compounds derived from lignin.</title>
        <authorList>
            <person name="Elkins J."/>
        </authorList>
    </citation>
    <scope>NUCLEOTIDE SEQUENCE [LARGE SCALE GENOMIC DNA]</scope>
    <source>
        <strain evidence="2 3">B1D3A</strain>
    </source>
</reference>
<dbReference type="CDD" id="cd01646">
    <property type="entry name" value="RT_Bac_retron_I"/>
    <property type="match status" value="1"/>
</dbReference>
<sequence>MGTARFTSRSLRAEIRSTDGPDYGIEFDQPLDDYISEAEQIIAEPHSFLSNFNRFQVGPRQAVSYSNYSTVLALRILGTYLKRRYALQSDTRHTITRGIIQALSDSSEMNILRRDISSFYEHVPTEAVRDELLYRDVLPPRARRMLEAFFTAHCQDSVGLPRGLGLSAILSEYVLRPVDQSIRLIPGVYRYHRFVDDIILFTSGDAQNISSELEKLLPSPLKLNRSKSIDISLERPSGDIDRREYFEYLGYRYTINLQHSREKPRKISVTIAKSKIDRIKTRLLLSAMAFSRGGRFDHFHARIRYLAGNYKFQKRRPLAGSGRSMVRSGIFYNYRYCGEYQGAARSTHPMSELRQLDWFLQNTVLGSRAEIGRKVLAKLNTRQLAALRKMSFAQGHSKIFATGFKSTDVKLIKQIWKNV</sequence>
<gene>
    <name evidence="2" type="ORF">HNP60_000750</name>
</gene>
<evidence type="ECO:0000313" key="3">
    <source>
        <dbReference type="Proteomes" id="UP001138540"/>
    </source>
</evidence>
<dbReference type="EMBL" id="JACHKA010000001">
    <property type="protein sequence ID" value="MBB5984776.1"/>
    <property type="molecule type" value="Genomic_DNA"/>
</dbReference>
<organism evidence="2 3">
    <name type="scientific">Sphingobium lignivorans</name>
    <dbReference type="NCBI Taxonomy" id="2735886"/>
    <lineage>
        <taxon>Bacteria</taxon>
        <taxon>Pseudomonadati</taxon>
        <taxon>Pseudomonadota</taxon>
        <taxon>Alphaproteobacteria</taxon>
        <taxon>Sphingomonadales</taxon>
        <taxon>Sphingomonadaceae</taxon>
        <taxon>Sphingobium</taxon>
    </lineage>
</organism>
<evidence type="ECO:0000313" key="2">
    <source>
        <dbReference type="EMBL" id="MBB5984776.1"/>
    </source>
</evidence>
<dbReference type="NCBIfam" id="NF041747">
    <property type="entry name" value="Drt3a"/>
    <property type="match status" value="1"/>
</dbReference>
<feature type="domain" description="Reverse transcriptase" evidence="1">
    <location>
        <begin position="1"/>
        <end position="253"/>
    </location>
</feature>
<dbReference type="RefSeq" id="WP_184150345.1">
    <property type="nucleotide sequence ID" value="NZ_JACHKA010000001.1"/>
</dbReference>
<comment type="caution">
    <text evidence="2">The sequence shown here is derived from an EMBL/GenBank/DDBJ whole genome shotgun (WGS) entry which is preliminary data.</text>
</comment>
<protein>
    <recommendedName>
        <fullName evidence="1">Reverse transcriptase domain-containing protein</fullName>
    </recommendedName>
</protein>
<accession>A0ABR6NBW0</accession>
<keyword evidence="3" id="KW-1185">Reference proteome</keyword>
<name>A0ABR6NBW0_9SPHN</name>
<proteinExistence type="predicted"/>
<dbReference type="Proteomes" id="UP001138540">
    <property type="component" value="Unassembled WGS sequence"/>
</dbReference>